<dbReference type="SUPFAM" id="SSF56300">
    <property type="entry name" value="Metallo-dependent phosphatases"/>
    <property type="match status" value="1"/>
</dbReference>
<keyword evidence="4" id="KW-1185">Reference proteome</keyword>
<dbReference type="Gene3D" id="3.60.21.10">
    <property type="match status" value="1"/>
</dbReference>
<evidence type="ECO:0000313" key="3">
    <source>
        <dbReference type="EMBL" id="MDV6267058.1"/>
    </source>
</evidence>
<dbReference type="InterPro" id="IPR029052">
    <property type="entry name" value="Metallo-depent_PP-like"/>
</dbReference>
<accession>A0ABU4BS66</accession>
<name>A0ABU4BS66_RHOGO</name>
<comment type="similarity">
    <text evidence="1">Belongs to the metallophosphoesterase superfamily. YfcE family.</text>
</comment>
<sequence>MLCTNLFGVKCRVSRGRIGWYWQAIGGCGMSVWFTSDPHFGHAKIAETRGFPTVFDHDSAVIASILTRVQHGDQLWILGDLSAGGRAAEDRALELLATVDADLHLIAGNHDSCHSMHRDAHKHQRRFLEVFTSVQTFARRRVAGRNVMLSHFPYVGDHTSIDRATEYRLRDEGMWLLHGHTHSSKMLTFGQVTLGFDGEDIVHLPPKQIHVGWDAWKRPVGLDEIAALFEQEEVRP</sequence>
<dbReference type="Pfam" id="PF12850">
    <property type="entry name" value="Metallophos_2"/>
    <property type="match status" value="1"/>
</dbReference>
<comment type="caution">
    <text evidence="3">The sequence shown here is derived from an EMBL/GenBank/DDBJ whole genome shotgun (WGS) entry which is preliminary data.</text>
</comment>
<dbReference type="InterPro" id="IPR024654">
    <property type="entry name" value="Calcineurin-like_PHP_lpxH"/>
</dbReference>
<evidence type="ECO:0000256" key="1">
    <source>
        <dbReference type="ARBA" id="ARBA00008950"/>
    </source>
</evidence>
<organism evidence="3 4">
    <name type="scientific">Rhodococcus globerulus</name>
    <dbReference type="NCBI Taxonomy" id="33008"/>
    <lineage>
        <taxon>Bacteria</taxon>
        <taxon>Bacillati</taxon>
        <taxon>Actinomycetota</taxon>
        <taxon>Actinomycetes</taxon>
        <taxon>Mycobacteriales</taxon>
        <taxon>Nocardiaceae</taxon>
        <taxon>Rhodococcus</taxon>
    </lineage>
</organism>
<proteinExistence type="inferred from homology"/>
<dbReference type="Proteomes" id="UP001185927">
    <property type="component" value="Unassembled WGS sequence"/>
</dbReference>
<evidence type="ECO:0000313" key="4">
    <source>
        <dbReference type="Proteomes" id="UP001185927"/>
    </source>
</evidence>
<evidence type="ECO:0000259" key="2">
    <source>
        <dbReference type="Pfam" id="PF12850"/>
    </source>
</evidence>
<feature type="domain" description="Calcineurin-like phosphoesterase" evidence="2">
    <location>
        <begin position="30"/>
        <end position="193"/>
    </location>
</feature>
<gene>
    <name evidence="3" type="ORF">R3Q16_10630</name>
</gene>
<reference evidence="3 4" key="1">
    <citation type="submission" date="2023-10" db="EMBL/GenBank/DDBJ databases">
        <title>Development of a sustainable strategy for remediation of hydrocarbon-contaminated territories based on the waste exchange concept.</title>
        <authorList>
            <person name="Krivoruchko A."/>
        </authorList>
    </citation>
    <scope>NUCLEOTIDE SEQUENCE [LARGE SCALE GENOMIC DNA]</scope>
    <source>
        <strain evidence="3 4">IEGM 1203</strain>
    </source>
</reference>
<protein>
    <submittedName>
        <fullName evidence="3">Metallophosphoesterase family protein</fullName>
    </submittedName>
</protein>
<dbReference type="EMBL" id="JAWLKB010000004">
    <property type="protein sequence ID" value="MDV6267058.1"/>
    <property type="molecule type" value="Genomic_DNA"/>
</dbReference>